<dbReference type="EMBL" id="AP018448">
    <property type="protein sequence ID" value="BBC29965.1"/>
    <property type="molecule type" value="Genomic_DNA"/>
</dbReference>
<evidence type="ECO:0000259" key="4">
    <source>
        <dbReference type="Pfam" id="PF02913"/>
    </source>
</evidence>
<feature type="domain" description="FAD-binding oxidoreductase/transferase type 4 C-terminal" evidence="4">
    <location>
        <begin position="4"/>
        <end position="60"/>
    </location>
</feature>
<dbReference type="Pfam" id="PF02913">
    <property type="entry name" value="FAD-oxidase_C"/>
    <property type="match status" value="1"/>
</dbReference>
<sequence>MAAPVVDPARPELPDAAREAAGEIFVLDLRLGGTPTGARGVGVLKRQWIAKELGPRAHAVAAAEPGRVRSAGDPHPGLSL</sequence>
<dbReference type="SUPFAM" id="SSF55103">
    <property type="entry name" value="FAD-linked oxidases, C-terminal domain"/>
    <property type="match status" value="1"/>
</dbReference>
<organism evidence="5 6">
    <name type="scientific">Streptomyces graminofaciens</name>
    <dbReference type="NCBI Taxonomy" id="68212"/>
    <lineage>
        <taxon>Bacteria</taxon>
        <taxon>Bacillati</taxon>
        <taxon>Actinomycetota</taxon>
        <taxon>Actinomycetes</taxon>
        <taxon>Kitasatosporales</taxon>
        <taxon>Streptomycetaceae</taxon>
        <taxon>Streptomyces</taxon>
    </lineage>
</organism>
<dbReference type="InterPro" id="IPR016164">
    <property type="entry name" value="FAD-linked_Oxase-like_C"/>
</dbReference>
<keyword evidence="2" id="KW-0274">FAD</keyword>
<keyword evidence="1" id="KW-0285">Flavoprotein</keyword>
<name>A0ABM7F2X2_9ACTN</name>
<dbReference type="InterPro" id="IPR004113">
    <property type="entry name" value="FAD-bd_oxidored_4_C"/>
</dbReference>
<evidence type="ECO:0000313" key="5">
    <source>
        <dbReference type="EMBL" id="BBC29965.1"/>
    </source>
</evidence>
<dbReference type="RefSeq" id="WP_286248225.1">
    <property type="nucleotide sequence ID" value="NZ_AP018448.1"/>
</dbReference>
<feature type="region of interest" description="Disordered" evidence="3">
    <location>
        <begin position="59"/>
        <end position="80"/>
    </location>
</feature>
<evidence type="ECO:0000313" key="6">
    <source>
        <dbReference type="Proteomes" id="UP001321542"/>
    </source>
</evidence>
<gene>
    <name evidence="5" type="ORF">SGFS_012590</name>
</gene>
<reference evidence="5 6" key="2">
    <citation type="journal article" date="2023" name="ChemBioChem">
        <title>Acyltransferase Domain Exchange between Two Independent Type I Polyketide Synthases in the Same Producer Strain of Macrolide Antibiotics.</title>
        <authorList>
            <person name="Kudo F."/>
            <person name="Kishikawa K."/>
            <person name="Tsuboi K."/>
            <person name="Kido T."/>
            <person name="Usui T."/>
            <person name="Hashimoto J."/>
            <person name="Shin-Ya K."/>
            <person name="Miyanaga A."/>
            <person name="Eguchi T."/>
        </authorList>
    </citation>
    <scope>NUCLEOTIDE SEQUENCE [LARGE SCALE GENOMIC DNA]</scope>
    <source>
        <strain evidence="5 6">A-8890</strain>
    </source>
</reference>
<keyword evidence="6" id="KW-1185">Reference proteome</keyword>
<accession>A0ABM7F2X2</accession>
<evidence type="ECO:0000256" key="2">
    <source>
        <dbReference type="ARBA" id="ARBA00022827"/>
    </source>
</evidence>
<proteinExistence type="predicted"/>
<dbReference type="Proteomes" id="UP001321542">
    <property type="component" value="Chromosome"/>
</dbReference>
<evidence type="ECO:0000256" key="1">
    <source>
        <dbReference type="ARBA" id="ARBA00022630"/>
    </source>
</evidence>
<reference evidence="5 6" key="1">
    <citation type="journal article" date="2010" name="ChemBioChem">
        <title>Cloning and characterization of the biosynthetic gene cluster of 16-membered macrolide antibiotic FD-891: involvement of a dual functional cytochrome P450 monooxygenase catalyzing epoxidation and hydroxylation.</title>
        <authorList>
            <person name="Kudo F."/>
            <person name="Motegi A."/>
            <person name="Mizoue K."/>
            <person name="Eguchi T."/>
        </authorList>
    </citation>
    <scope>NUCLEOTIDE SEQUENCE [LARGE SCALE GENOMIC DNA]</scope>
    <source>
        <strain evidence="5 6">A-8890</strain>
    </source>
</reference>
<evidence type="ECO:0000256" key="3">
    <source>
        <dbReference type="SAM" id="MobiDB-lite"/>
    </source>
</evidence>
<protein>
    <recommendedName>
        <fullName evidence="4">FAD-binding oxidoreductase/transferase type 4 C-terminal domain-containing protein</fullName>
    </recommendedName>
</protein>